<dbReference type="InterPro" id="IPR002347">
    <property type="entry name" value="SDR_fam"/>
</dbReference>
<comment type="similarity">
    <text evidence="3">Belongs to the short-chain dehydrogenases/reductases (SDR) family. SDR65C subfamily.</text>
</comment>
<proteinExistence type="inferred from homology"/>
<organism evidence="4 5">
    <name type="scientific">Trifolium subterraneum</name>
    <name type="common">Subterranean clover</name>
    <dbReference type="NCBI Taxonomy" id="3900"/>
    <lineage>
        <taxon>Eukaryota</taxon>
        <taxon>Viridiplantae</taxon>
        <taxon>Streptophyta</taxon>
        <taxon>Embryophyta</taxon>
        <taxon>Tracheophyta</taxon>
        <taxon>Spermatophyta</taxon>
        <taxon>Magnoliopsida</taxon>
        <taxon>eudicotyledons</taxon>
        <taxon>Gunneridae</taxon>
        <taxon>Pentapetalae</taxon>
        <taxon>rosids</taxon>
        <taxon>fabids</taxon>
        <taxon>Fabales</taxon>
        <taxon>Fabaceae</taxon>
        <taxon>Papilionoideae</taxon>
        <taxon>50 kb inversion clade</taxon>
        <taxon>NPAAA clade</taxon>
        <taxon>Hologalegina</taxon>
        <taxon>IRL clade</taxon>
        <taxon>Trifolieae</taxon>
        <taxon>Trifolium</taxon>
    </lineage>
</organism>
<evidence type="ECO:0000313" key="5">
    <source>
        <dbReference type="Proteomes" id="UP000242715"/>
    </source>
</evidence>
<protein>
    <recommendedName>
        <fullName evidence="6">Tropinone reductase I</fullName>
    </recommendedName>
</protein>
<dbReference type="PROSITE" id="PS00061">
    <property type="entry name" value="ADH_SHORT"/>
    <property type="match status" value="1"/>
</dbReference>
<dbReference type="InterPro" id="IPR020904">
    <property type="entry name" value="Sc_DH/Rdtase_CS"/>
</dbReference>
<dbReference type="Proteomes" id="UP000242715">
    <property type="component" value="Unassembled WGS sequence"/>
</dbReference>
<accession>A0A2Z6NMY2</accession>
<dbReference type="InterPro" id="IPR045000">
    <property type="entry name" value="TR"/>
</dbReference>
<sequence>MKIIIENTDEDITTTIGTNFVSGYHLCQLAHPLLKNSGYGSVVFTSSVAGLKAIPVLSVYAATKGAVNQFTKNLALEWAKDNIRANSVAPGPVKTSLLESVMNESNEGDEAIAGIVAETPTGRMGETKEISALVAFLCLPAASHITGQVIAVDGGYTC</sequence>
<keyword evidence="2" id="KW-0560">Oxidoreductase</keyword>
<dbReference type="Pfam" id="PF13561">
    <property type="entry name" value="adh_short_C2"/>
    <property type="match status" value="1"/>
</dbReference>
<keyword evidence="5" id="KW-1185">Reference proteome</keyword>
<dbReference type="PANTHER" id="PTHR42898">
    <property type="entry name" value="TROPINONE REDUCTASE"/>
    <property type="match status" value="1"/>
</dbReference>
<gene>
    <name evidence="4" type="ORF">TSUD_163470</name>
</gene>
<dbReference type="SUPFAM" id="SSF51735">
    <property type="entry name" value="NAD(P)-binding Rossmann-fold domains"/>
    <property type="match status" value="1"/>
</dbReference>
<dbReference type="AlphaFoldDB" id="A0A2Z6NMY2"/>
<dbReference type="PANTHER" id="PTHR42898:SF101">
    <property type="entry name" value="ENOYL-(ACYL CARRIER) REDUCTASE"/>
    <property type="match status" value="1"/>
</dbReference>
<dbReference type="GO" id="GO:0016491">
    <property type="term" value="F:oxidoreductase activity"/>
    <property type="evidence" value="ECO:0007669"/>
    <property type="project" value="UniProtKB-KW"/>
</dbReference>
<evidence type="ECO:0000256" key="2">
    <source>
        <dbReference type="ARBA" id="ARBA00023002"/>
    </source>
</evidence>
<dbReference type="OrthoDB" id="417891at2759"/>
<dbReference type="InterPro" id="IPR036291">
    <property type="entry name" value="NAD(P)-bd_dom_sf"/>
</dbReference>
<name>A0A2Z6NMY2_TRISU</name>
<evidence type="ECO:0000313" key="4">
    <source>
        <dbReference type="EMBL" id="GAU37910.1"/>
    </source>
</evidence>
<dbReference type="EMBL" id="DF973695">
    <property type="protein sequence ID" value="GAU37910.1"/>
    <property type="molecule type" value="Genomic_DNA"/>
</dbReference>
<evidence type="ECO:0008006" key="6">
    <source>
        <dbReference type="Google" id="ProtNLM"/>
    </source>
</evidence>
<evidence type="ECO:0000256" key="1">
    <source>
        <dbReference type="ARBA" id="ARBA00022857"/>
    </source>
</evidence>
<dbReference type="PRINTS" id="PR00081">
    <property type="entry name" value="GDHRDH"/>
</dbReference>
<keyword evidence="1" id="KW-0521">NADP</keyword>
<dbReference type="Gene3D" id="3.40.50.720">
    <property type="entry name" value="NAD(P)-binding Rossmann-like Domain"/>
    <property type="match status" value="1"/>
</dbReference>
<evidence type="ECO:0000256" key="3">
    <source>
        <dbReference type="ARBA" id="ARBA00025714"/>
    </source>
</evidence>
<reference evidence="5" key="1">
    <citation type="journal article" date="2017" name="Front. Plant Sci.">
        <title>Climate Clever Clovers: New Paradigm to Reduce the Environmental Footprint of Ruminants by Breeding Low Methanogenic Forages Utilizing Haplotype Variation.</title>
        <authorList>
            <person name="Kaur P."/>
            <person name="Appels R."/>
            <person name="Bayer P.E."/>
            <person name="Keeble-Gagnere G."/>
            <person name="Wang J."/>
            <person name="Hirakawa H."/>
            <person name="Shirasawa K."/>
            <person name="Vercoe P."/>
            <person name="Stefanova K."/>
            <person name="Durmic Z."/>
            <person name="Nichols P."/>
            <person name="Revell C."/>
            <person name="Isobe S.N."/>
            <person name="Edwards D."/>
            <person name="Erskine W."/>
        </authorList>
    </citation>
    <scope>NUCLEOTIDE SEQUENCE [LARGE SCALE GENOMIC DNA]</scope>
    <source>
        <strain evidence="5">cv. Daliak</strain>
    </source>
</reference>